<feature type="region of interest" description="Disordered" evidence="1">
    <location>
        <begin position="239"/>
        <end position="274"/>
    </location>
</feature>
<accession>A0ABC9H3I7</accession>
<dbReference type="EMBL" id="CAXIPR030002055">
    <property type="protein sequence ID" value="CAM0149319.1"/>
    <property type="molecule type" value="Genomic_DNA"/>
</dbReference>
<dbReference type="Pfam" id="PF05340">
    <property type="entry name" value="DUF740"/>
    <property type="match status" value="1"/>
</dbReference>
<dbReference type="InterPro" id="IPR008004">
    <property type="entry name" value="OCTOPUS-like"/>
</dbReference>
<proteinExistence type="predicted"/>
<gene>
    <name evidence="2" type="ORF">URODEC1_LOCUS122515</name>
</gene>
<evidence type="ECO:0000256" key="1">
    <source>
        <dbReference type="SAM" id="MobiDB-lite"/>
    </source>
</evidence>
<dbReference type="Proteomes" id="UP001497457">
    <property type="component" value="Unassembled WGS sequence"/>
</dbReference>
<protein>
    <submittedName>
        <fullName evidence="2">Uncharacterized protein</fullName>
    </submittedName>
</protein>
<feature type="compositionally biased region" description="Pro residues" evidence="1">
    <location>
        <begin position="49"/>
        <end position="58"/>
    </location>
</feature>
<evidence type="ECO:0000313" key="3">
    <source>
        <dbReference type="Proteomes" id="UP001497457"/>
    </source>
</evidence>
<feature type="region of interest" description="Disordered" evidence="1">
    <location>
        <begin position="44"/>
        <end position="128"/>
    </location>
</feature>
<sequence>MGNGVGDGDAASGRRCPKHPSEPPFTGFCSACLLDRLHATNLIGVASPSQPPPPPAPLPLHQDDLEERPPPGSTETAGRRIGEGRTTLLRLFQLEDQGDEEREEDTNAAPSTSGGDGQDPPPHLQRKRSLRHSCSEWIACCDASAAANQSSCLPSRQSLDASSSTTSAAAAAGVAPANPIDAAASCARSNGIAVVDRRTGSLRWNQLWAIKGLLAKPAGHLLSRSFSESSRSRYALHSGSGAMARSSSSQSQGIRLNGSRSVSSAGNGMDSSEISLPGDSVGHAHVHHCRPRLKDRLRWLRRSRSVHYSSPTSIVDAGLTAFRSRSSSTRSAGAAHKNHRRFAAGFFAAQRHRH</sequence>
<name>A0ABC9H3I7_9POAL</name>
<dbReference type="AlphaFoldDB" id="A0ABC9H3I7"/>
<dbReference type="PANTHER" id="PTHR31659:SF22">
    <property type="entry name" value="DUF740 FAMILY PROTEIN"/>
    <property type="match status" value="1"/>
</dbReference>
<feature type="compositionally biased region" description="Polar residues" evidence="1">
    <location>
        <begin position="258"/>
        <end position="274"/>
    </location>
</feature>
<reference evidence="2 3" key="1">
    <citation type="submission" date="2024-10" db="EMBL/GenBank/DDBJ databases">
        <authorList>
            <person name="Ryan C."/>
        </authorList>
    </citation>
    <scope>NUCLEOTIDE SEQUENCE [LARGE SCALE GENOMIC DNA]</scope>
</reference>
<keyword evidence="3" id="KW-1185">Reference proteome</keyword>
<feature type="compositionally biased region" description="Low complexity" evidence="1">
    <location>
        <begin position="239"/>
        <end position="253"/>
    </location>
</feature>
<feature type="region of interest" description="Disordered" evidence="1">
    <location>
        <begin position="1"/>
        <end position="25"/>
    </location>
</feature>
<organism evidence="2 3">
    <name type="scientific">Urochloa decumbens</name>
    <dbReference type="NCBI Taxonomy" id="240449"/>
    <lineage>
        <taxon>Eukaryota</taxon>
        <taxon>Viridiplantae</taxon>
        <taxon>Streptophyta</taxon>
        <taxon>Embryophyta</taxon>
        <taxon>Tracheophyta</taxon>
        <taxon>Spermatophyta</taxon>
        <taxon>Magnoliopsida</taxon>
        <taxon>Liliopsida</taxon>
        <taxon>Poales</taxon>
        <taxon>Poaceae</taxon>
        <taxon>PACMAD clade</taxon>
        <taxon>Panicoideae</taxon>
        <taxon>Panicodae</taxon>
        <taxon>Paniceae</taxon>
        <taxon>Melinidinae</taxon>
        <taxon>Urochloa</taxon>
    </lineage>
</organism>
<dbReference type="PANTHER" id="PTHR31659">
    <property type="entry name" value="PROTEIN: UPF0503-LIKE PROTEIN, PUTATIVE (DUF740)-RELATED"/>
    <property type="match status" value="1"/>
</dbReference>
<evidence type="ECO:0000313" key="2">
    <source>
        <dbReference type="EMBL" id="CAM0149319.1"/>
    </source>
</evidence>
<feature type="compositionally biased region" description="Acidic residues" evidence="1">
    <location>
        <begin position="96"/>
        <end position="106"/>
    </location>
</feature>
<comment type="caution">
    <text evidence="2">The sequence shown here is derived from an EMBL/GenBank/DDBJ whole genome shotgun (WGS) entry which is preliminary data.</text>
</comment>